<dbReference type="Proteomes" id="UP000242662">
    <property type="component" value="Unassembled WGS sequence"/>
</dbReference>
<evidence type="ECO:0000256" key="3">
    <source>
        <dbReference type="ARBA" id="ARBA00022692"/>
    </source>
</evidence>
<keyword evidence="5 6" id="KW-0472">Membrane</keyword>
<organism evidence="8 9">
    <name type="scientific">Shouchella lonarensis</name>
    <dbReference type="NCBI Taxonomy" id="1464122"/>
    <lineage>
        <taxon>Bacteria</taxon>
        <taxon>Bacillati</taxon>
        <taxon>Bacillota</taxon>
        <taxon>Bacilli</taxon>
        <taxon>Bacillales</taxon>
        <taxon>Bacillaceae</taxon>
        <taxon>Shouchella</taxon>
    </lineage>
</organism>
<evidence type="ECO:0000256" key="2">
    <source>
        <dbReference type="ARBA" id="ARBA00022475"/>
    </source>
</evidence>
<sequence>MGKRLTRSRDSRMIAGVCGGLANYFRLDPTLVRLGMVALVLFSVGSLVLFYLIAALIIPKEDYEEW</sequence>
<proteinExistence type="predicted"/>
<evidence type="ECO:0000256" key="5">
    <source>
        <dbReference type="ARBA" id="ARBA00023136"/>
    </source>
</evidence>
<evidence type="ECO:0000256" key="4">
    <source>
        <dbReference type="ARBA" id="ARBA00022989"/>
    </source>
</evidence>
<dbReference type="EMBL" id="FMYM01000002">
    <property type="protein sequence ID" value="SDB88231.1"/>
    <property type="molecule type" value="Genomic_DNA"/>
</dbReference>
<dbReference type="RefSeq" id="WP_090774818.1">
    <property type="nucleotide sequence ID" value="NZ_FMYM01000002.1"/>
</dbReference>
<evidence type="ECO:0000313" key="9">
    <source>
        <dbReference type="Proteomes" id="UP000242662"/>
    </source>
</evidence>
<evidence type="ECO:0000259" key="7">
    <source>
        <dbReference type="Pfam" id="PF04024"/>
    </source>
</evidence>
<keyword evidence="4 6" id="KW-1133">Transmembrane helix</keyword>
<dbReference type="Pfam" id="PF04024">
    <property type="entry name" value="PspC"/>
    <property type="match status" value="1"/>
</dbReference>
<keyword evidence="3 6" id="KW-0812">Transmembrane</keyword>
<dbReference type="OrthoDB" id="9815286at2"/>
<keyword evidence="9" id="KW-1185">Reference proteome</keyword>
<feature type="domain" description="Phage shock protein PspC N-terminal" evidence="7">
    <location>
        <begin position="3"/>
        <end position="61"/>
    </location>
</feature>
<dbReference type="PANTHER" id="PTHR33885:SF3">
    <property type="entry name" value="PHAGE SHOCK PROTEIN C"/>
    <property type="match status" value="1"/>
</dbReference>
<protein>
    <submittedName>
        <fullName evidence="8">Phage shock protein C (PspC) family protein</fullName>
    </submittedName>
</protein>
<accession>A0A1G6H204</accession>
<comment type="subcellular location">
    <subcellularLocation>
        <location evidence="1">Cell membrane</location>
        <topology evidence="1">Single-pass membrane protein</topology>
    </subcellularLocation>
</comment>
<evidence type="ECO:0000256" key="1">
    <source>
        <dbReference type="ARBA" id="ARBA00004162"/>
    </source>
</evidence>
<dbReference type="PANTHER" id="PTHR33885">
    <property type="entry name" value="PHAGE SHOCK PROTEIN C"/>
    <property type="match status" value="1"/>
</dbReference>
<gene>
    <name evidence="8" type="ORF">SAMN05421737_102257</name>
</gene>
<dbReference type="InterPro" id="IPR007168">
    <property type="entry name" value="Phageshock_PspC_N"/>
</dbReference>
<keyword evidence="2" id="KW-1003">Cell membrane</keyword>
<name>A0A1G6H204_9BACI</name>
<dbReference type="InterPro" id="IPR052027">
    <property type="entry name" value="PspC"/>
</dbReference>
<evidence type="ECO:0000313" key="8">
    <source>
        <dbReference type="EMBL" id="SDB88231.1"/>
    </source>
</evidence>
<reference evidence="9" key="1">
    <citation type="submission" date="2016-09" db="EMBL/GenBank/DDBJ databases">
        <authorList>
            <person name="Varghese N."/>
            <person name="Submissions S."/>
        </authorList>
    </citation>
    <scope>NUCLEOTIDE SEQUENCE [LARGE SCALE GENOMIC DNA]</scope>
    <source>
        <strain evidence="9">25nlg</strain>
    </source>
</reference>
<dbReference type="STRING" id="1464122.SAMN05421737_102257"/>
<evidence type="ECO:0000256" key="6">
    <source>
        <dbReference type="SAM" id="Phobius"/>
    </source>
</evidence>
<feature type="transmembrane region" description="Helical" evidence="6">
    <location>
        <begin position="34"/>
        <end position="58"/>
    </location>
</feature>
<dbReference type="AlphaFoldDB" id="A0A1G6H204"/>
<dbReference type="GO" id="GO:0005886">
    <property type="term" value="C:plasma membrane"/>
    <property type="evidence" value="ECO:0007669"/>
    <property type="project" value="UniProtKB-SubCell"/>
</dbReference>